<comment type="caution">
    <text evidence="7">The sequence shown here is derived from an EMBL/GenBank/DDBJ whole genome shotgun (WGS) entry which is preliminary data.</text>
</comment>
<feature type="transmembrane region" description="Helical" evidence="6">
    <location>
        <begin position="194"/>
        <end position="214"/>
    </location>
</feature>
<keyword evidence="2" id="KW-1003">Cell membrane</keyword>
<feature type="transmembrane region" description="Helical" evidence="6">
    <location>
        <begin position="51"/>
        <end position="78"/>
    </location>
</feature>
<evidence type="ECO:0000313" key="8">
    <source>
        <dbReference type="Proteomes" id="UP000748108"/>
    </source>
</evidence>
<evidence type="ECO:0000256" key="3">
    <source>
        <dbReference type="ARBA" id="ARBA00022692"/>
    </source>
</evidence>
<dbReference type="Pfam" id="PF09678">
    <property type="entry name" value="Caa3_CtaG"/>
    <property type="match status" value="1"/>
</dbReference>
<feature type="transmembrane region" description="Helical" evidence="6">
    <location>
        <begin position="17"/>
        <end position="39"/>
    </location>
</feature>
<name>A0A947CZZ8_HYDSH</name>
<keyword evidence="5 6" id="KW-0472">Membrane</keyword>
<proteinExistence type="predicted"/>
<evidence type="ECO:0000256" key="5">
    <source>
        <dbReference type="ARBA" id="ARBA00023136"/>
    </source>
</evidence>
<dbReference type="InterPro" id="IPR019108">
    <property type="entry name" value="Caa3_assmbl_CtaG-rel"/>
</dbReference>
<feature type="transmembrane region" description="Helical" evidence="6">
    <location>
        <begin position="250"/>
        <end position="267"/>
    </location>
</feature>
<feature type="transmembrane region" description="Helical" evidence="6">
    <location>
        <begin position="148"/>
        <end position="168"/>
    </location>
</feature>
<keyword evidence="3 6" id="KW-0812">Transmembrane</keyword>
<sequence length="293" mass="32536">MGGWELLAGSGSWNRPLLWLTMGLTAAYVLAVGPLQPAGAGVERVPFIRKVSFLAGLGLLYVCWGSPLLVLSHVWFSAHMAQMSLSYFIVPPLLLIGLPQRALRPLVGRRRGPSVFRRLFDPRAALWSFNGLFVIYHLPSVFDRVMTHAAAHIAFLTALFALAVWMWWPLVGPIPEQRLPEAGRKRYIAANERLLMPACLLLLLAPLAVFRTYVDPVYRWKALGVCFPPSVAMEAALWPAFGSPLQDQRLGSLIMLALHAAAFAMMLKFERYVAGKSEQKKVRLGISLSCSEK</sequence>
<feature type="transmembrane region" description="Helical" evidence="6">
    <location>
        <begin position="84"/>
        <end position="103"/>
    </location>
</feature>
<dbReference type="Proteomes" id="UP000748108">
    <property type="component" value="Unassembled WGS sequence"/>
</dbReference>
<evidence type="ECO:0000256" key="1">
    <source>
        <dbReference type="ARBA" id="ARBA00004651"/>
    </source>
</evidence>
<organism evidence="7 8">
    <name type="scientific">Hydrogenibacillus schlegelii</name>
    <name type="common">Bacillus schlegelii</name>
    <dbReference type="NCBI Taxonomy" id="1484"/>
    <lineage>
        <taxon>Bacteria</taxon>
        <taxon>Bacillati</taxon>
        <taxon>Bacillota</taxon>
        <taxon>Bacilli</taxon>
        <taxon>Bacillales</taxon>
        <taxon>Bacillales Family X. Incertae Sedis</taxon>
        <taxon>Hydrogenibacillus</taxon>
    </lineage>
</organism>
<dbReference type="EMBL" id="JAHHQF010000071">
    <property type="protein sequence ID" value="MBT9282990.1"/>
    <property type="molecule type" value="Genomic_DNA"/>
</dbReference>
<dbReference type="GO" id="GO:0005886">
    <property type="term" value="C:plasma membrane"/>
    <property type="evidence" value="ECO:0007669"/>
    <property type="project" value="UniProtKB-SubCell"/>
</dbReference>
<feature type="transmembrane region" description="Helical" evidence="6">
    <location>
        <begin position="124"/>
        <end position="142"/>
    </location>
</feature>
<reference evidence="7" key="1">
    <citation type="journal article" date="2021" name="Microbiology">
        <title>Metagenomic Analysis of the Microbial Community in the Underground Coal Fire Area (Kemerovo Region, Russia) Revealed Predominance of Thermophilic Members of the Phyla Deinococcus-thermus, Aquificae, and Firmicutes.</title>
        <authorList>
            <person name="Kadnikov V."/>
            <person name="Mardanov A.V."/>
            <person name="Beletsky A.V."/>
            <person name="Karnachuk O.V."/>
            <person name="Ravin N.V."/>
        </authorList>
    </citation>
    <scope>NUCLEOTIDE SEQUENCE</scope>
    <source>
        <strain evidence="7">RBS10-49</strain>
    </source>
</reference>
<comment type="subcellular location">
    <subcellularLocation>
        <location evidence="1">Cell membrane</location>
        <topology evidence="1">Multi-pass membrane protein</topology>
    </subcellularLocation>
</comment>
<evidence type="ECO:0000256" key="4">
    <source>
        <dbReference type="ARBA" id="ARBA00022989"/>
    </source>
</evidence>
<evidence type="ECO:0000256" key="2">
    <source>
        <dbReference type="ARBA" id="ARBA00022475"/>
    </source>
</evidence>
<protein>
    <submittedName>
        <fullName evidence="7">Cytochrome c oxidase assembly protein</fullName>
    </submittedName>
</protein>
<dbReference type="AlphaFoldDB" id="A0A947CZZ8"/>
<evidence type="ECO:0000256" key="6">
    <source>
        <dbReference type="SAM" id="Phobius"/>
    </source>
</evidence>
<accession>A0A947CZZ8</accession>
<evidence type="ECO:0000313" key="7">
    <source>
        <dbReference type="EMBL" id="MBT9282990.1"/>
    </source>
</evidence>
<gene>
    <name evidence="7" type="ORF">KM312_10165</name>
</gene>
<keyword evidence="4 6" id="KW-1133">Transmembrane helix</keyword>